<sequence length="143" mass="16242">MKKKIIAVSSGAVILIIAAGSIYGKPESSHKEGEPDVVGTFSVNRDENLTVVANRKNIEDREAFARELLQMYKDDSFHSTKFSTDRGYATSLDMNIYLWKEDIEDGESVMTAEYRPVEYGKNYDVVNNLDKFQLYIDGKEVEE</sequence>
<proteinExistence type="predicted"/>
<accession>A0A174CT22</accession>
<evidence type="ECO:0000313" key="1">
    <source>
        <dbReference type="EMBL" id="CUO16512.1"/>
    </source>
</evidence>
<dbReference type="AlphaFoldDB" id="A0A174CT22"/>
<dbReference type="OrthoDB" id="1855842at2"/>
<evidence type="ECO:0000313" key="2">
    <source>
        <dbReference type="Proteomes" id="UP000095544"/>
    </source>
</evidence>
<protein>
    <submittedName>
        <fullName evidence="1">Uncharacterized protein</fullName>
    </submittedName>
</protein>
<reference evidence="1 2" key="1">
    <citation type="submission" date="2015-09" db="EMBL/GenBank/DDBJ databases">
        <authorList>
            <consortium name="Pathogen Informatics"/>
        </authorList>
    </citation>
    <scope>NUCLEOTIDE SEQUENCE [LARGE SCALE GENOMIC DNA]</scope>
    <source>
        <strain evidence="1 2">2789STDY5834876</strain>
    </source>
</reference>
<gene>
    <name evidence="1" type="ORF">ERS852491_01455</name>
</gene>
<dbReference type="EMBL" id="CYZU01000010">
    <property type="protein sequence ID" value="CUO16512.1"/>
    <property type="molecule type" value="Genomic_DNA"/>
</dbReference>
<dbReference type="RefSeq" id="WP_055152288.1">
    <property type="nucleotide sequence ID" value="NZ_CYZU01000010.1"/>
</dbReference>
<organism evidence="1 2">
    <name type="scientific">Faecalicatena contorta</name>
    <dbReference type="NCBI Taxonomy" id="39482"/>
    <lineage>
        <taxon>Bacteria</taxon>
        <taxon>Bacillati</taxon>
        <taxon>Bacillota</taxon>
        <taxon>Clostridia</taxon>
        <taxon>Lachnospirales</taxon>
        <taxon>Lachnospiraceae</taxon>
        <taxon>Faecalicatena</taxon>
    </lineage>
</organism>
<dbReference type="STRING" id="39482.ERS852491_01455"/>
<name>A0A174CT22_9FIRM</name>
<dbReference type="Proteomes" id="UP000095544">
    <property type="component" value="Unassembled WGS sequence"/>
</dbReference>